<dbReference type="HAMAP" id="MF_01122">
    <property type="entry name" value="AlbA"/>
    <property type="match status" value="1"/>
</dbReference>
<evidence type="ECO:0000256" key="2">
    <source>
        <dbReference type="ARBA" id="ARBA00022454"/>
    </source>
</evidence>
<feature type="compositionally biased region" description="Low complexity" evidence="6">
    <location>
        <begin position="84"/>
        <end position="95"/>
    </location>
</feature>
<dbReference type="RefSeq" id="WP_148703606.1">
    <property type="nucleotide sequence ID" value="NZ_CP010868.1"/>
</dbReference>
<feature type="domain" description="DNA/RNA-binding protein Alba-like" evidence="7">
    <location>
        <begin position="107"/>
        <end position="170"/>
    </location>
</feature>
<evidence type="ECO:0000256" key="3">
    <source>
        <dbReference type="ARBA" id="ARBA00022490"/>
    </source>
</evidence>
<dbReference type="KEGG" id="nid:NPIRD3C_1621"/>
<dbReference type="GO" id="GO:0003723">
    <property type="term" value="F:RNA binding"/>
    <property type="evidence" value="ECO:0007669"/>
    <property type="project" value="InterPro"/>
</dbReference>
<comment type="function">
    <text evidence="5">Binds double-stranded DNA tightly but without sequence specificity. Involved in DNA compaction.</text>
</comment>
<dbReference type="InterPro" id="IPR036882">
    <property type="entry name" value="Alba-like_dom_sf"/>
</dbReference>
<sequence length="193" mass="21582">MSDTRKSKDAEDILSEFDSRTKSEPEPEPQLESPEPEPQLESPEPEPQLESPEPEPQLESPEPEPQLESPEPEPQLESPEPEPQLESPEPEPQSSKPETPKHPEERNVIFVGTKPIMTYVSATLTQLSTRPTVTIKARGKRITQAVDVSQMIVKRMDSVGYVISDVRISSDSLTSQDGKQRNVSTMEIDISKE</sequence>
<comment type="subcellular location">
    <subcellularLocation>
        <location evidence="5">Cytoplasm</location>
    </subcellularLocation>
    <subcellularLocation>
        <location evidence="5">Chromosome</location>
    </subcellularLocation>
</comment>
<keyword evidence="2 5" id="KW-0158">Chromosome</keyword>
<accession>A0A0C5BSS8</accession>
<feature type="compositionally biased region" description="Basic and acidic residues" evidence="6">
    <location>
        <begin position="98"/>
        <end position="107"/>
    </location>
</feature>
<dbReference type="GO" id="GO:0005694">
    <property type="term" value="C:chromosome"/>
    <property type="evidence" value="ECO:0007669"/>
    <property type="project" value="UniProtKB-SubCell"/>
</dbReference>
<keyword evidence="4 5" id="KW-0238">DNA-binding</keyword>
<evidence type="ECO:0000256" key="1">
    <source>
        <dbReference type="ARBA" id="ARBA00008018"/>
    </source>
</evidence>
<evidence type="ECO:0000256" key="5">
    <source>
        <dbReference type="HAMAP-Rule" id="MF_01122"/>
    </source>
</evidence>
<protein>
    <recommendedName>
        <fullName evidence="5">DNA/RNA-binding protein Alba</fullName>
    </recommendedName>
</protein>
<dbReference type="Gene3D" id="3.30.110.20">
    <property type="entry name" value="Alba-like domain"/>
    <property type="match status" value="1"/>
</dbReference>
<dbReference type="InterPro" id="IPR002775">
    <property type="entry name" value="DNA/RNA-bd_Alba-like"/>
</dbReference>
<dbReference type="PRINTS" id="PR01217">
    <property type="entry name" value="PRICHEXTENSN"/>
</dbReference>
<keyword evidence="5" id="KW-0226">DNA condensation</keyword>
<dbReference type="HOGENOM" id="CLU_110989_0_0_2"/>
<keyword evidence="9" id="KW-1185">Reference proteome</keyword>
<dbReference type="GeneID" id="41600725"/>
<dbReference type="AlphaFoldDB" id="A0A0C5BSS8"/>
<feature type="compositionally biased region" description="Basic and acidic residues" evidence="6">
    <location>
        <begin position="1"/>
        <end position="25"/>
    </location>
</feature>
<evidence type="ECO:0000256" key="6">
    <source>
        <dbReference type="SAM" id="MobiDB-lite"/>
    </source>
</evidence>
<reference evidence="9" key="1">
    <citation type="submission" date="2015-02" db="EMBL/GenBank/DDBJ databases">
        <title>Characterization of two novel Thaumarchaeota isolated from the Northern Adriatic Sea.</title>
        <authorList>
            <person name="Bayer B."/>
            <person name="Vojvoda J."/>
            <person name="Offre P."/>
            <person name="Srivastava A."/>
            <person name="Elisabeth N."/>
            <person name="Garcia J.A.L."/>
            <person name="Schleper C."/>
            <person name="Herndl G.J."/>
        </authorList>
    </citation>
    <scope>NUCLEOTIDE SEQUENCE [LARGE SCALE GENOMIC DNA]</scope>
    <source>
        <strain evidence="9">D3C</strain>
    </source>
</reference>
<reference evidence="8 9" key="2">
    <citation type="journal article" date="2016" name="ISME J.">
        <title>Physiological and genomic characterization of two novel marine thaumarchaeal strains indicates niche differentiation.</title>
        <authorList>
            <person name="Bayer B."/>
            <person name="Vojvoda J."/>
            <person name="Offre P."/>
            <person name="Alves R.J."/>
            <person name="Elisabeth N.H."/>
            <person name="Garcia J.A."/>
            <person name="Volland J.M."/>
            <person name="Srivastava A."/>
            <person name="Schleper C."/>
            <person name="Herndl G.J."/>
        </authorList>
    </citation>
    <scope>NUCLEOTIDE SEQUENCE [LARGE SCALE GENOMIC DNA]</scope>
    <source>
        <strain evidence="8 9">D3C</strain>
    </source>
</reference>
<reference evidence="8 9" key="3">
    <citation type="journal article" date="2019" name="Int. J. Syst. Evol. Microbiol.">
        <title>Nitrosopumilus adriaticus sp. nov. and Nitrosopumilus piranensis sp. nov., two ammonia-oxidizing archaea from the Adriatic Sea and members of the class Nitrososphaeria.</title>
        <authorList>
            <person name="Bayer B."/>
            <person name="Vojvoda J."/>
            <person name="Reinthaler T."/>
            <person name="Reyes C."/>
            <person name="Pinto M."/>
            <person name="Herndl G.J."/>
        </authorList>
    </citation>
    <scope>NUCLEOTIDE SEQUENCE [LARGE SCALE GENOMIC DNA]</scope>
    <source>
        <strain evidence="8 9">D3C</strain>
    </source>
</reference>
<evidence type="ECO:0000256" key="4">
    <source>
        <dbReference type="ARBA" id="ARBA00023125"/>
    </source>
</evidence>
<dbReference type="Proteomes" id="UP000032027">
    <property type="component" value="Chromosome"/>
</dbReference>
<keyword evidence="3 5" id="KW-0963">Cytoplasm</keyword>
<dbReference type="STRING" id="1582439.NPIRD3C_1621"/>
<comment type="similarity">
    <text evidence="1 5">Belongs to the histone-like Alba family.</text>
</comment>
<gene>
    <name evidence="5" type="primary">albA</name>
    <name evidence="8" type="ORF">NPIRD3C_1621</name>
</gene>
<feature type="region of interest" description="Disordered" evidence="6">
    <location>
        <begin position="1"/>
        <end position="107"/>
    </location>
</feature>
<dbReference type="GO" id="GO:0030261">
    <property type="term" value="P:chromosome condensation"/>
    <property type="evidence" value="ECO:0007669"/>
    <property type="project" value="UniProtKB-KW"/>
</dbReference>
<dbReference type="OrthoDB" id="10360at2157"/>
<evidence type="ECO:0000313" key="9">
    <source>
        <dbReference type="Proteomes" id="UP000032027"/>
    </source>
</evidence>
<proteinExistence type="inferred from homology"/>
<comment type="caution">
    <text evidence="5">Lacks conserved residue(s) required for the propagation of feature annotation.</text>
</comment>
<dbReference type="InterPro" id="IPR013795">
    <property type="entry name" value="DNA/RNA-bd_Alba"/>
</dbReference>
<evidence type="ECO:0000313" key="8">
    <source>
        <dbReference type="EMBL" id="AJM92833.1"/>
    </source>
</evidence>
<dbReference type="EMBL" id="CP010868">
    <property type="protein sequence ID" value="AJM92833.1"/>
    <property type="molecule type" value="Genomic_DNA"/>
</dbReference>
<name>A0A0C5BSS8_9ARCH</name>
<organism evidence="8 9">
    <name type="scientific">Nitrosopumilus piranensis</name>
    <dbReference type="NCBI Taxonomy" id="1582439"/>
    <lineage>
        <taxon>Archaea</taxon>
        <taxon>Nitrososphaerota</taxon>
        <taxon>Nitrososphaeria</taxon>
        <taxon>Nitrosopumilales</taxon>
        <taxon>Nitrosopumilaceae</taxon>
        <taxon>Nitrosopumilus</taxon>
    </lineage>
</organism>
<dbReference type="PATRIC" id="fig|1582439.9.peg.1671"/>
<dbReference type="SUPFAM" id="SSF82704">
    <property type="entry name" value="AlbA-like"/>
    <property type="match status" value="1"/>
</dbReference>
<dbReference type="Pfam" id="PF01918">
    <property type="entry name" value="Alba"/>
    <property type="match status" value="1"/>
</dbReference>
<evidence type="ECO:0000259" key="7">
    <source>
        <dbReference type="Pfam" id="PF01918"/>
    </source>
</evidence>
<dbReference type="GO" id="GO:0005737">
    <property type="term" value="C:cytoplasm"/>
    <property type="evidence" value="ECO:0007669"/>
    <property type="project" value="UniProtKB-SubCell"/>
</dbReference>
<dbReference type="GO" id="GO:0003690">
    <property type="term" value="F:double-stranded DNA binding"/>
    <property type="evidence" value="ECO:0007669"/>
    <property type="project" value="UniProtKB-UniRule"/>
</dbReference>